<comment type="caution">
    <text evidence="1">The sequence shown here is derived from an EMBL/GenBank/DDBJ whole genome shotgun (WGS) entry which is preliminary data.</text>
</comment>
<name>A0A853G2A3_9BURK</name>
<proteinExistence type="predicted"/>
<organism evidence="1 2">
    <name type="scientific">Parapusillimonas granuli</name>
    <dbReference type="NCBI Taxonomy" id="380911"/>
    <lineage>
        <taxon>Bacteria</taxon>
        <taxon>Pseudomonadati</taxon>
        <taxon>Pseudomonadota</taxon>
        <taxon>Betaproteobacteria</taxon>
        <taxon>Burkholderiales</taxon>
        <taxon>Alcaligenaceae</taxon>
        <taxon>Parapusillimonas</taxon>
    </lineage>
</organism>
<protein>
    <submittedName>
        <fullName evidence="1">DUF924 domain-containing protein</fullName>
    </submittedName>
</protein>
<gene>
    <name evidence="1" type="ORF">H0A72_07370</name>
</gene>
<sequence length="228" mass="25166">MQQPTRAAHGPTPGSATEHREWQDVIDFWFPEGRLAVVDAGTHHGHWFWRMRGGADGEITARFSDLATEAAAGRLADWAADPYGRLALIIALDQFSRSVWRGTARAYAQDTAALSLAMDGIANGHYAALDKPWHKVVFGLPLGHCEGPDHLDRLNLLIRLRRGIAAESPAELRPIYQSLVKQAGDVRQVIAAFGRHPHRNQVLGRGSTPAEEAYIAEGRFPHLRAFES</sequence>
<accession>A0A853G2A3</accession>
<evidence type="ECO:0000313" key="1">
    <source>
        <dbReference type="EMBL" id="NYT49130.1"/>
    </source>
</evidence>
<reference evidence="1 2" key="1">
    <citation type="submission" date="2020-07" db="EMBL/GenBank/DDBJ databases">
        <title>Taxonomic revisions and descriptions of new bacterial species based on genomic comparisons in the high-G+C-content subgroup of the family Alcaligenaceae.</title>
        <authorList>
            <person name="Szabo A."/>
            <person name="Felfoldi T."/>
        </authorList>
    </citation>
    <scope>NUCLEOTIDE SEQUENCE [LARGE SCALE GENOMIC DNA]</scope>
    <source>
        <strain evidence="1 2">LMG 24012</strain>
    </source>
</reference>
<keyword evidence="2" id="KW-1185">Reference proteome</keyword>
<dbReference type="AlphaFoldDB" id="A0A853G2A3"/>
<dbReference type="InterPro" id="IPR010323">
    <property type="entry name" value="DUF924"/>
</dbReference>
<dbReference type="EMBL" id="JACCEM010000003">
    <property type="protein sequence ID" value="NYT49130.1"/>
    <property type="molecule type" value="Genomic_DNA"/>
</dbReference>
<dbReference type="Pfam" id="PF06041">
    <property type="entry name" value="DUF924"/>
    <property type="match status" value="1"/>
</dbReference>
<dbReference type="InterPro" id="IPR011990">
    <property type="entry name" value="TPR-like_helical_dom_sf"/>
</dbReference>
<dbReference type="Gene3D" id="1.25.40.10">
    <property type="entry name" value="Tetratricopeptide repeat domain"/>
    <property type="match status" value="1"/>
</dbReference>
<dbReference type="RefSeq" id="WP_180154414.1">
    <property type="nucleotide sequence ID" value="NZ_JACCEM010000003.1"/>
</dbReference>
<dbReference type="Proteomes" id="UP000559809">
    <property type="component" value="Unassembled WGS sequence"/>
</dbReference>
<evidence type="ECO:0000313" key="2">
    <source>
        <dbReference type="Proteomes" id="UP000559809"/>
    </source>
</evidence>
<dbReference type="SUPFAM" id="SSF48452">
    <property type="entry name" value="TPR-like"/>
    <property type="match status" value="1"/>
</dbReference>
<dbReference type="Gene3D" id="1.20.58.320">
    <property type="entry name" value="TPR-like"/>
    <property type="match status" value="1"/>
</dbReference>